<evidence type="ECO:0000313" key="5">
    <source>
        <dbReference type="EMBL" id="UON92551.1"/>
    </source>
</evidence>
<dbReference type="InterPro" id="IPR046022">
    <property type="entry name" value="DUF5979"/>
</dbReference>
<organism evidence="4 7">
    <name type="scientific">Arthrobacter zhangbolii</name>
    <dbReference type="NCBI Taxonomy" id="2886936"/>
    <lineage>
        <taxon>Bacteria</taxon>
        <taxon>Bacillati</taxon>
        <taxon>Actinomycetota</taxon>
        <taxon>Actinomycetes</taxon>
        <taxon>Micrococcales</taxon>
        <taxon>Micrococcaceae</taxon>
        <taxon>Arthrobacter</taxon>
    </lineage>
</organism>
<protein>
    <submittedName>
        <fullName evidence="4">Thioester domain-containing protein</fullName>
    </submittedName>
</protein>
<dbReference type="Proteomes" id="UP000829758">
    <property type="component" value="Chromosome"/>
</dbReference>
<evidence type="ECO:0000259" key="3">
    <source>
        <dbReference type="Pfam" id="PF19407"/>
    </source>
</evidence>
<accession>A0A9X1MB61</accession>
<evidence type="ECO:0000313" key="4">
    <source>
        <dbReference type="EMBL" id="MCC3274250.1"/>
    </source>
</evidence>
<evidence type="ECO:0000256" key="1">
    <source>
        <dbReference type="SAM" id="Phobius"/>
    </source>
</evidence>
<feature type="domain" description="DUF5979" evidence="3">
    <location>
        <begin position="377"/>
        <end position="472"/>
    </location>
</feature>
<keyword evidence="1" id="KW-0812">Transmembrane</keyword>
<dbReference type="InterPro" id="IPR013552">
    <property type="entry name" value="Thioester_dom"/>
</dbReference>
<proteinExistence type="predicted"/>
<evidence type="ECO:0000313" key="6">
    <source>
        <dbReference type="Proteomes" id="UP000829758"/>
    </source>
</evidence>
<gene>
    <name evidence="4" type="ORF">LJ755_16145</name>
    <name evidence="5" type="ORF">MUK71_02560</name>
</gene>
<reference evidence="4" key="1">
    <citation type="submission" date="2021-10" db="EMBL/GenBank/DDBJ databases">
        <title>Novel species in genus Arthrobacter.</title>
        <authorList>
            <person name="Liu Y."/>
        </authorList>
    </citation>
    <scope>NUCLEOTIDE SEQUENCE</scope>
    <source>
        <strain evidence="4">Zg-Y462</strain>
        <strain evidence="6">zg-Y462</strain>
    </source>
</reference>
<feature type="domain" description="DUF5979" evidence="3">
    <location>
        <begin position="277"/>
        <end position="371"/>
    </location>
</feature>
<evidence type="ECO:0000313" key="7">
    <source>
        <dbReference type="Proteomes" id="UP001155145"/>
    </source>
</evidence>
<keyword evidence="1" id="KW-1133">Transmembrane helix</keyword>
<keyword evidence="1" id="KW-0472">Membrane</keyword>
<dbReference type="Pfam" id="PF19407">
    <property type="entry name" value="DUF5979"/>
    <property type="match status" value="3"/>
</dbReference>
<name>A0A9X1MB61_9MICC</name>
<evidence type="ECO:0000259" key="2">
    <source>
        <dbReference type="Pfam" id="PF08341"/>
    </source>
</evidence>
<keyword evidence="6" id="KW-1185">Reference proteome</keyword>
<dbReference type="EMBL" id="JAJFZT010000015">
    <property type="protein sequence ID" value="MCC3274250.1"/>
    <property type="molecule type" value="Genomic_DNA"/>
</dbReference>
<dbReference type="EMBL" id="CP094984">
    <property type="protein sequence ID" value="UON92551.1"/>
    <property type="molecule type" value="Genomic_DNA"/>
</dbReference>
<feature type="domain" description="Thioester" evidence="2">
    <location>
        <begin position="49"/>
        <end position="136"/>
    </location>
</feature>
<feature type="domain" description="DUF5979" evidence="3">
    <location>
        <begin position="480"/>
        <end position="574"/>
    </location>
</feature>
<sequence length="616" mass="62290">MTGGLPPVGQGFDPTAGYPEDVPLGYDPANEGFAGVITTVDGEGNTQQMYCIDIRVLTYEGLGYENGSWDESNVPNIGYVNRVLNSYYPDQPGLPEAANDNIRAAAVQAAVWFFSDGYVLQDTDPVRPLTAQIVADVLAAGPLTEPPAPDVGITPPVAAGPVDGVAGPFTITSGAVAELTVGVTPGYTLYTDAAGTVPLVGTTVPAGTQLWVRNTAQTTDPAELTATAVVPVQTGNVYLYAGSNPQVTEAQKLILAADSQIESNAQATAEFFIPGDLVVNKTFAGEGAGLQGAITLNVACGAAGTFVIDIPAGTAAGVSQTISDLPVGTVCEVSEPVTGSNTQVTVTPVLPGPVTVTADGPNVLDVANTVDLNPGSLTVVKSLTGAAAGLQGDITVIVTCEDAGIEETLTIPAGSAAGDYAGTITDIPAGTACTVTEPQTGATDLVAVTTGLPEVVEIQPGADSQALVTNDVSYIYGSLVLTKTITGPGAGLQSDVRIVLTCGDSFTEEILIPAGTVAGDQIRVFDRVPAGSSCTVTEPATGANSSVTVDAVLPEAVTVLGGESVNAEVTNTYSVLGKDKLAETGANGLSSVWTASLCILALGTFLVIVSVRRRTS</sequence>
<dbReference type="AlphaFoldDB" id="A0A9X1MB61"/>
<feature type="transmembrane region" description="Helical" evidence="1">
    <location>
        <begin position="592"/>
        <end position="611"/>
    </location>
</feature>
<dbReference type="Proteomes" id="UP001155145">
    <property type="component" value="Unassembled WGS sequence"/>
</dbReference>
<dbReference type="RefSeq" id="WP_227906065.1">
    <property type="nucleotide sequence ID" value="NZ_CP094984.1"/>
</dbReference>
<dbReference type="Pfam" id="PF08341">
    <property type="entry name" value="TED"/>
    <property type="match status" value="1"/>
</dbReference>